<evidence type="ECO:0000313" key="5">
    <source>
        <dbReference type="EMBL" id="RAK98024.1"/>
    </source>
</evidence>
<dbReference type="Pfam" id="PF23580">
    <property type="entry name" value="Znf_XAF1_N"/>
    <property type="match status" value="1"/>
</dbReference>
<feature type="domain" description="DUF7590" evidence="3">
    <location>
        <begin position="823"/>
        <end position="951"/>
    </location>
</feature>
<feature type="region of interest" description="Disordered" evidence="1">
    <location>
        <begin position="512"/>
        <end position="535"/>
    </location>
</feature>
<dbReference type="InterPro" id="IPR042299">
    <property type="entry name" value="Ufd1-like_Nn"/>
</dbReference>
<reference evidence="5 6" key="1">
    <citation type="submission" date="2018-02" db="EMBL/GenBank/DDBJ databases">
        <title>The genomes of Aspergillus section Nigri reveals drivers in fungal speciation.</title>
        <authorList>
            <consortium name="DOE Joint Genome Institute"/>
            <person name="Vesth T.C."/>
            <person name="Nybo J."/>
            <person name="Theobald S."/>
            <person name="Brandl J."/>
            <person name="Frisvad J.C."/>
            <person name="Nielsen K.F."/>
            <person name="Lyhne E.K."/>
            <person name="Kogle M.E."/>
            <person name="Kuo A."/>
            <person name="Riley R."/>
            <person name="Clum A."/>
            <person name="Nolan M."/>
            <person name="Lipzen A."/>
            <person name="Salamov A."/>
            <person name="Henrissat B."/>
            <person name="Wiebenga A."/>
            <person name="De vries R.P."/>
            <person name="Grigoriev I.V."/>
            <person name="Mortensen U.H."/>
            <person name="Andersen M.R."/>
            <person name="Baker S.E."/>
        </authorList>
    </citation>
    <scope>NUCLEOTIDE SEQUENCE [LARGE SCALE GENOMIC DNA]</scope>
    <source>
        <strain evidence="5 6">CBS 121593</strain>
    </source>
</reference>
<proteinExistence type="predicted"/>
<dbReference type="GeneID" id="37227106"/>
<protein>
    <submittedName>
        <fullName evidence="5">Uncharacterized protein</fullName>
    </submittedName>
</protein>
<dbReference type="PANTHER" id="PTHR12555">
    <property type="entry name" value="UBIQUITIN FUSION DEGRADATON PROTEIN 1"/>
    <property type="match status" value="1"/>
</dbReference>
<gene>
    <name evidence="5" type="ORF">BO80DRAFT_457713</name>
</gene>
<evidence type="ECO:0000259" key="2">
    <source>
        <dbReference type="Pfam" id="PF16558"/>
    </source>
</evidence>
<dbReference type="EMBL" id="KZ824457">
    <property type="protein sequence ID" value="RAK98024.1"/>
    <property type="molecule type" value="Genomic_DNA"/>
</dbReference>
<dbReference type="InterPro" id="IPR056012">
    <property type="entry name" value="DUF7590"/>
</dbReference>
<dbReference type="InterPro" id="IPR004854">
    <property type="entry name" value="Ufd1-like"/>
</dbReference>
<dbReference type="GO" id="GO:0031593">
    <property type="term" value="F:polyubiquitin modification-dependent protein binding"/>
    <property type="evidence" value="ECO:0007669"/>
    <property type="project" value="TreeGrafter"/>
</dbReference>
<organism evidence="5 6">
    <name type="scientific">Aspergillus ibericus CBS 121593</name>
    <dbReference type="NCBI Taxonomy" id="1448316"/>
    <lineage>
        <taxon>Eukaryota</taxon>
        <taxon>Fungi</taxon>
        <taxon>Dikarya</taxon>
        <taxon>Ascomycota</taxon>
        <taxon>Pezizomycotina</taxon>
        <taxon>Eurotiomycetes</taxon>
        <taxon>Eurotiomycetidae</taxon>
        <taxon>Eurotiales</taxon>
        <taxon>Aspergillaceae</taxon>
        <taxon>Aspergillus</taxon>
        <taxon>Aspergillus subgen. Circumdati</taxon>
    </lineage>
</organism>
<dbReference type="OrthoDB" id="193703at2759"/>
<dbReference type="InterPro" id="IPR055418">
    <property type="entry name" value="UFD1_N2"/>
</dbReference>
<dbReference type="Gene3D" id="6.10.130.10">
    <property type="entry name" value="Ubiquitin-protein ligase E3A, N-terminal zinc-binding domain (AZUL)"/>
    <property type="match status" value="1"/>
</dbReference>
<accession>A0A395GS33</accession>
<dbReference type="InterPro" id="IPR042556">
    <property type="entry name" value="AZUL_sf"/>
</dbReference>
<evidence type="ECO:0000259" key="4">
    <source>
        <dbReference type="Pfam" id="PF24842"/>
    </source>
</evidence>
<dbReference type="Proteomes" id="UP000249402">
    <property type="component" value="Unassembled WGS sequence"/>
</dbReference>
<dbReference type="VEuPathDB" id="FungiDB:BO80DRAFT_457713"/>
<dbReference type="RefSeq" id="XP_025572352.1">
    <property type="nucleotide sequence ID" value="XM_025722241.1"/>
</dbReference>
<feature type="domain" description="Ubiquitin-protein ligase E3A N-terminal zinc-binding" evidence="2">
    <location>
        <begin position="1197"/>
        <end position="1240"/>
    </location>
</feature>
<evidence type="ECO:0000313" key="6">
    <source>
        <dbReference type="Proteomes" id="UP000249402"/>
    </source>
</evidence>
<feature type="domain" description="Ubiquitin fusion degradation protein UFD1 N-terminal subdomain 2" evidence="4">
    <location>
        <begin position="721"/>
        <end position="796"/>
    </location>
</feature>
<name>A0A395GS33_9EURO</name>
<dbReference type="PANTHER" id="PTHR12555:SF15">
    <property type="entry name" value="FUSION DEGRADATION PROTEIN (UFD1), PUTATIVE (AFU_ORTHOLOGUE AFUA_4G04640)-RELATED"/>
    <property type="match status" value="1"/>
</dbReference>
<dbReference type="Pfam" id="PF24503">
    <property type="entry name" value="DUF7590"/>
    <property type="match status" value="1"/>
</dbReference>
<dbReference type="Pfam" id="PF16558">
    <property type="entry name" value="AZUL"/>
    <property type="match status" value="1"/>
</dbReference>
<dbReference type="Gene3D" id="3.10.330.10">
    <property type="match status" value="1"/>
</dbReference>
<evidence type="ECO:0000256" key="1">
    <source>
        <dbReference type="SAM" id="MobiDB-lite"/>
    </source>
</evidence>
<dbReference type="Gene3D" id="2.40.40.50">
    <property type="entry name" value="Ubiquitin fusion degradation protein UFD1, N-terminal domain"/>
    <property type="match status" value="1"/>
</dbReference>
<feature type="region of interest" description="Disordered" evidence="1">
    <location>
        <begin position="331"/>
        <end position="350"/>
    </location>
</feature>
<dbReference type="STRING" id="1448316.A0A395GS33"/>
<dbReference type="GO" id="GO:0034098">
    <property type="term" value="C:VCP-NPL4-UFD1 AAA ATPase complex"/>
    <property type="evidence" value="ECO:0007669"/>
    <property type="project" value="TreeGrafter"/>
</dbReference>
<sequence length="1335" mass="147100">MSEGELWSTLVTAIDPGSIKAMPAVLQSTIDLLETELAKARAALHEIQPAAGPLFTRRDELALGAVAAYRQNLIDRAPGFFYGTSRLTPKELGLVPTVREVLADDDDKQLVTEPEQQHQPVLPVSPRRPSLVDLLSNSLVLDHMAPYLSTSSLFALVSTSHLVRSLIMGTPYVFRHLDLTQCHGAKLASSLTMGSAEQTVRGDQMNDSMTEDEYYSSPLRNVFAHLERKSLLQDVRTLILDGLSVPADLIAEIILTDRFNINILSIRECRHLNERKLMQVINHAVRPTRPKGTPRVKGIYHFTPLNQSRATVRSKYRDWWSSRCSRQVSCTAPTSEDSAAASDHAEGNTHQQNAWYRSSGQLFKQSVEDGWAETVKKCEGIIAFDAVLCHGPRHDVDRYTPMPQNQNGSHPESRLLGPKLATVALGPRGCDGCHTSPEGPAFWGQSPDDRFPLLAPPPYHTSSVAKAKRPVLIPDEQPSLIVRCTECVTDRWCHRCNKWFCEDCLPHPERGRNDLSPHQTAVRGPRSSQDSTEQPQEHTCAQCKADCQRTCRSCRGDYCVEHNEGCSSTMLTVAPPPQIPRLPGDKITLPPSALEQLLAAAPLQEVNSPGPARQYTSAFDPFNPHTFAAESQARERGVDRQQQLPHPLTFRIVNPQNNRVVYAGVREFSAAENEIGLSAFLRGALGIATQNPGSSAVVGDAGDDVPAAPATVTVHAQQLPKGTYVRLRPLEAGYDPGDWKALLERQLRDNYTTLTSGEVLTVAGSGNQSFQFLVDKVEPHGTGICVIDTDLEVDIVALTEEQARESLQKRLEKASRVSSAGAGTSIGGELQLGQVVTGRVAPGDYVDYELLKWDPANALEVFVESADNADVCLFVSPLSPRQRNRPREDEHVFGDLSSQSTKRIRIQPTNVDMEGAETLYISVHACTSTESSDTGDSAPRLPLPYSLQIHAGPSLTSHESLSATGPENHDPGDVQCKNCHQWVPQRTLILHENFCLRNNILCRQCQNVFQKRSAEWQNHWHCPHDSAYGDGRIEQHRHNLCFHTKRFCGGCGFEAENLPRLAQHRTTVCPAKLILCQFCHLVVPQRSESDPDMHDPDVLVSGLTPHELVDGGRTTECHLCNKIIRLRDMKTHLRHHDLERLSRPTPRICLNQNCGRTLDGRGTQDAVNLGLCSICFGPLYVDTYDPEGKALRRRVERRYLSQMMTGCGKTWCQNEYCKTAKQARQAPTSGLNSASAPIGAAAILTAVRPLLDTVNLGGDAPNTAPFYLCADQVGQQRRLAAEILAAEGTIVSGRAYDLPWCVAAVEATVGNLEKAREWLENWAPAHGEGAGAVQQ</sequence>
<dbReference type="Pfam" id="PF24842">
    <property type="entry name" value="UFD1_N2"/>
    <property type="match status" value="1"/>
</dbReference>
<feature type="compositionally biased region" description="Polar residues" evidence="1">
    <location>
        <begin position="526"/>
        <end position="535"/>
    </location>
</feature>
<keyword evidence="6" id="KW-1185">Reference proteome</keyword>
<dbReference type="GO" id="GO:0036503">
    <property type="term" value="P:ERAD pathway"/>
    <property type="evidence" value="ECO:0007669"/>
    <property type="project" value="TreeGrafter"/>
</dbReference>
<dbReference type="GO" id="GO:0006511">
    <property type="term" value="P:ubiquitin-dependent protein catabolic process"/>
    <property type="evidence" value="ECO:0007669"/>
    <property type="project" value="InterPro"/>
</dbReference>
<dbReference type="InterPro" id="IPR032353">
    <property type="entry name" value="AZUL"/>
</dbReference>
<evidence type="ECO:0000259" key="3">
    <source>
        <dbReference type="Pfam" id="PF24503"/>
    </source>
</evidence>